<dbReference type="KEGG" id="tva:5464561"/>
<dbReference type="SMR" id="A2DKQ9"/>
<evidence type="ECO:0000256" key="1">
    <source>
        <dbReference type="SAM" id="Phobius"/>
    </source>
</evidence>
<dbReference type="InParanoid" id="A2DKQ9"/>
<accession>A2DKQ9</accession>
<protein>
    <submittedName>
        <fullName evidence="2">Surface antigen BspA-like</fullName>
    </submittedName>
</protein>
<keyword evidence="1" id="KW-1133">Transmembrane helix</keyword>
<evidence type="ECO:0000313" key="3">
    <source>
        <dbReference type="Proteomes" id="UP000001542"/>
    </source>
</evidence>
<dbReference type="InterPro" id="IPR032675">
    <property type="entry name" value="LRR_dom_sf"/>
</dbReference>
<dbReference type="PANTHER" id="PTHR45661">
    <property type="entry name" value="SURFACE ANTIGEN"/>
    <property type="match status" value="1"/>
</dbReference>
<feature type="transmembrane region" description="Helical" evidence="1">
    <location>
        <begin position="282"/>
        <end position="303"/>
    </location>
</feature>
<dbReference type="RefSeq" id="XP_001580028.1">
    <property type="nucleotide sequence ID" value="XM_001579978.1"/>
</dbReference>
<organism evidence="2 3">
    <name type="scientific">Trichomonas vaginalis (strain ATCC PRA-98 / G3)</name>
    <dbReference type="NCBI Taxonomy" id="412133"/>
    <lineage>
        <taxon>Eukaryota</taxon>
        <taxon>Metamonada</taxon>
        <taxon>Parabasalia</taxon>
        <taxon>Trichomonadida</taxon>
        <taxon>Trichomonadidae</taxon>
        <taxon>Trichomonas</taxon>
    </lineage>
</organism>
<dbReference type="VEuPathDB" id="TrichDB:TVAG_247210"/>
<dbReference type="Proteomes" id="UP000001542">
    <property type="component" value="Unassembled WGS sequence"/>
</dbReference>
<dbReference type="Pfam" id="PF13306">
    <property type="entry name" value="LRR_5"/>
    <property type="match status" value="1"/>
</dbReference>
<keyword evidence="1" id="KW-0812">Transmembrane</keyword>
<keyword evidence="3" id="KW-1185">Reference proteome</keyword>
<reference evidence="2" key="2">
    <citation type="journal article" date="2007" name="Science">
        <title>Draft genome sequence of the sexually transmitted pathogen Trichomonas vaginalis.</title>
        <authorList>
            <person name="Carlton J.M."/>
            <person name="Hirt R.P."/>
            <person name="Silva J.C."/>
            <person name="Delcher A.L."/>
            <person name="Schatz M."/>
            <person name="Zhao Q."/>
            <person name="Wortman J.R."/>
            <person name="Bidwell S.L."/>
            <person name="Alsmark U.C.M."/>
            <person name="Besteiro S."/>
            <person name="Sicheritz-Ponten T."/>
            <person name="Noel C.J."/>
            <person name="Dacks J.B."/>
            <person name="Foster P.G."/>
            <person name="Simillion C."/>
            <person name="Van de Peer Y."/>
            <person name="Miranda-Saavedra D."/>
            <person name="Barton G.J."/>
            <person name="Westrop G.D."/>
            <person name="Mueller S."/>
            <person name="Dessi D."/>
            <person name="Fiori P.L."/>
            <person name="Ren Q."/>
            <person name="Paulsen I."/>
            <person name="Zhang H."/>
            <person name="Bastida-Corcuera F.D."/>
            <person name="Simoes-Barbosa A."/>
            <person name="Brown M.T."/>
            <person name="Hayes R.D."/>
            <person name="Mukherjee M."/>
            <person name="Okumura C.Y."/>
            <person name="Schneider R."/>
            <person name="Smith A.J."/>
            <person name="Vanacova S."/>
            <person name="Villalvazo M."/>
            <person name="Haas B.J."/>
            <person name="Pertea M."/>
            <person name="Feldblyum T.V."/>
            <person name="Utterback T.R."/>
            <person name="Shu C.L."/>
            <person name="Osoegawa K."/>
            <person name="de Jong P.J."/>
            <person name="Hrdy I."/>
            <person name="Horvathova L."/>
            <person name="Zubacova Z."/>
            <person name="Dolezal P."/>
            <person name="Malik S.B."/>
            <person name="Logsdon J.M. Jr."/>
            <person name="Henze K."/>
            <person name="Gupta A."/>
            <person name="Wang C.C."/>
            <person name="Dunne R.L."/>
            <person name="Upcroft J.A."/>
            <person name="Upcroft P."/>
            <person name="White O."/>
            <person name="Salzberg S.L."/>
            <person name="Tang P."/>
            <person name="Chiu C.-H."/>
            <person name="Lee Y.-S."/>
            <person name="Embley T.M."/>
            <person name="Coombs G.H."/>
            <person name="Mottram J.C."/>
            <person name="Tachezy J."/>
            <person name="Fraser-Liggett C.M."/>
            <person name="Johnson P.J."/>
        </authorList>
    </citation>
    <scope>NUCLEOTIDE SEQUENCE [LARGE SCALE GENOMIC DNA]</scope>
    <source>
        <strain evidence="2">G3</strain>
    </source>
</reference>
<name>A2DKQ9_TRIV3</name>
<dbReference type="SUPFAM" id="SSF52058">
    <property type="entry name" value="L domain-like"/>
    <property type="match status" value="1"/>
</dbReference>
<dbReference type="InterPro" id="IPR026906">
    <property type="entry name" value="LRR_5"/>
</dbReference>
<evidence type="ECO:0000313" key="2">
    <source>
        <dbReference type="EMBL" id="EAY19042.1"/>
    </source>
</evidence>
<dbReference type="InterPro" id="IPR053139">
    <property type="entry name" value="Surface_bspA-like"/>
</dbReference>
<keyword evidence="1" id="KW-0472">Membrane</keyword>
<gene>
    <name evidence="2" type="ORF">TVAG_247210</name>
</gene>
<proteinExistence type="predicted"/>
<dbReference type="EMBL" id="DS113212">
    <property type="protein sequence ID" value="EAY19042.1"/>
    <property type="molecule type" value="Genomic_DNA"/>
</dbReference>
<dbReference type="VEuPathDB" id="TrichDB:TVAGG3_0560690"/>
<reference evidence="2" key="1">
    <citation type="submission" date="2006-10" db="EMBL/GenBank/DDBJ databases">
        <authorList>
            <person name="Amadeo P."/>
            <person name="Zhao Q."/>
            <person name="Wortman J."/>
            <person name="Fraser-Liggett C."/>
            <person name="Carlton J."/>
        </authorList>
    </citation>
    <scope>NUCLEOTIDE SEQUENCE</scope>
    <source>
        <strain evidence="2">G3</strain>
    </source>
</reference>
<dbReference type="STRING" id="5722.A2DKQ9"/>
<dbReference type="AlphaFoldDB" id="A2DKQ9"/>
<dbReference type="Gene3D" id="3.80.10.10">
    <property type="entry name" value="Ribonuclease Inhibitor"/>
    <property type="match status" value="1"/>
</dbReference>
<dbReference type="PANTHER" id="PTHR45661:SF3">
    <property type="entry name" value="IG-LIKE DOMAIN-CONTAINING PROTEIN"/>
    <property type="match status" value="1"/>
</dbReference>
<dbReference type="OrthoDB" id="10264456at2759"/>
<sequence>MLKEINIKAFGSCSSISKIIFPYMLEYIGASAFDSCAYLTQITFSNSLKAINESAFDGCKNLIKIDLPDSLEIIGEMAFKSCSSLQELNLPENLRFIGVNAFYGTNLRKITICMKSEVKIGEKVFGPLNQLEELVFYSNNYEILKFIQSSPIHKITFDSILISNIPVLNSSQYLENLIIKDHGIPVSFINHFVVSHNISIYVYGNIRSIESDSFVDAGIKEFVYCGNDTVSGDFLTRALSCNSVQCSKNYKKNTFGGKRITYNTDICKDYSPNTGMSKTTKIILSVIIPIGAISIIVGIIWALKLRKEHNAINSKLLIQRLVVEDFG</sequence>